<proteinExistence type="predicted"/>
<accession>A0A1A9ZDZ5</accession>
<protein>
    <submittedName>
        <fullName evidence="2">Uncharacterized protein</fullName>
    </submittedName>
</protein>
<evidence type="ECO:0000256" key="1">
    <source>
        <dbReference type="SAM" id="MobiDB-lite"/>
    </source>
</evidence>
<sequence>MNEYVEIRIREIALRCYQLISRFCDVNFHSNPTFEPICTAQEEHFIESDGKESSLIVEFNRAINSNQLTLCTRILSAPANYGFIIRLILPKIRHNHHNHKQHQEQQQKQHKQLIINNNNNNNNNNNGNVNNKGNNNGLHNDLEGNTERKYGKGDGVSEMAVLIENVFNSSALSERANQATTSSAELVGRTCPLSVDERNLSQDCLQSITEHIR</sequence>
<organism evidence="2 3">
    <name type="scientific">Glossina pallidipes</name>
    <name type="common">Tsetse fly</name>
    <dbReference type="NCBI Taxonomy" id="7398"/>
    <lineage>
        <taxon>Eukaryota</taxon>
        <taxon>Metazoa</taxon>
        <taxon>Ecdysozoa</taxon>
        <taxon>Arthropoda</taxon>
        <taxon>Hexapoda</taxon>
        <taxon>Insecta</taxon>
        <taxon>Pterygota</taxon>
        <taxon>Neoptera</taxon>
        <taxon>Endopterygota</taxon>
        <taxon>Diptera</taxon>
        <taxon>Brachycera</taxon>
        <taxon>Muscomorpha</taxon>
        <taxon>Hippoboscoidea</taxon>
        <taxon>Glossinidae</taxon>
        <taxon>Glossina</taxon>
    </lineage>
</organism>
<feature type="region of interest" description="Disordered" evidence="1">
    <location>
        <begin position="116"/>
        <end position="151"/>
    </location>
</feature>
<keyword evidence="3" id="KW-1185">Reference proteome</keyword>
<dbReference type="AlphaFoldDB" id="A0A1A9ZDZ5"/>
<evidence type="ECO:0000313" key="2">
    <source>
        <dbReference type="EnsemblMetazoa" id="GPAI011751-PA"/>
    </source>
</evidence>
<evidence type="ECO:0000313" key="3">
    <source>
        <dbReference type="Proteomes" id="UP000092445"/>
    </source>
</evidence>
<dbReference type="Proteomes" id="UP000092445">
    <property type="component" value="Unassembled WGS sequence"/>
</dbReference>
<feature type="compositionally biased region" description="Low complexity" evidence="1">
    <location>
        <begin position="116"/>
        <end position="139"/>
    </location>
</feature>
<dbReference type="EnsemblMetazoa" id="GPAI011751-RA">
    <property type="protein sequence ID" value="GPAI011751-PA"/>
    <property type="gene ID" value="GPAI011751"/>
</dbReference>
<reference evidence="3" key="1">
    <citation type="submission" date="2014-03" db="EMBL/GenBank/DDBJ databases">
        <authorList>
            <person name="Aksoy S."/>
            <person name="Warren W."/>
            <person name="Wilson R.K."/>
        </authorList>
    </citation>
    <scope>NUCLEOTIDE SEQUENCE [LARGE SCALE GENOMIC DNA]</scope>
    <source>
        <strain evidence="3">IAEA</strain>
    </source>
</reference>
<dbReference type="VEuPathDB" id="VectorBase:GPAI011751"/>
<reference evidence="2" key="2">
    <citation type="submission" date="2020-05" db="UniProtKB">
        <authorList>
            <consortium name="EnsemblMetazoa"/>
        </authorList>
    </citation>
    <scope>IDENTIFICATION</scope>
    <source>
        <strain evidence="2">IAEA</strain>
    </source>
</reference>
<name>A0A1A9ZDZ5_GLOPL</name>
<feature type="compositionally biased region" description="Basic and acidic residues" evidence="1">
    <location>
        <begin position="140"/>
        <end position="151"/>
    </location>
</feature>